<keyword evidence="2" id="KW-1133">Transmembrane helix</keyword>
<dbReference type="GO" id="GO:0004497">
    <property type="term" value="F:monooxygenase activity"/>
    <property type="evidence" value="ECO:0007669"/>
    <property type="project" value="UniProtKB-KW"/>
</dbReference>
<dbReference type="PANTHER" id="PTHR33336:SF3">
    <property type="entry name" value="ABM DOMAIN-CONTAINING PROTEIN"/>
    <property type="match status" value="1"/>
</dbReference>
<dbReference type="Pfam" id="PF03992">
    <property type="entry name" value="ABM"/>
    <property type="match status" value="1"/>
</dbReference>
<dbReference type="PANTHER" id="PTHR33336">
    <property type="entry name" value="QUINOL MONOOXYGENASE YGIN-RELATED"/>
    <property type="match status" value="1"/>
</dbReference>
<dbReference type="InterPro" id="IPR007138">
    <property type="entry name" value="ABM_dom"/>
</dbReference>
<name>A0A502GS62_9BACT</name>
<dbReference type="PROSITE" id="PS51725">
    <property type="entry name" value="ABM"/>
    <property type="match status" value="1"/>
</dbReference>
<dbReference type="AlphaFoldDB" id="A0A502GS62"/>
<feature type="compositionally biased region" description="Polar residues" evidence="1">
    <location>
        <begin position="1"/>
        <end position="19"/>
    </location>
</feature>
<keyword evidence="4" id="KW-0503">Monooxygenase</keyword>
<dbReference type="OrthoDB" id="9812754at2"/>
<dbReference type="InterPro" id="IPR011008">
    <property type="entry name" value="Dimeric_a/b-barrel"/>
</dbReference>
<proteinExistence type="predicted"/>
<keyword evidence="2" id="KW-0472">Membrane</keyword>
<reference evidence="4 5" key="1">
    <citation type="journal article" date="2019" name="Environ. Microbiol.">
        <title>Species interactions and distinct microbial communities in high Arctic permafrost affected cryosols are associated with the CH4 and CO2 gas fluxes.</title>
        <authorList>
            <person name="Altshuler I."/>
            <person name="Hamel J."/>
            <person name="Turney S."/>
            <person name="Magnuson E."/>
            <person name="Levesque R."/>
            <person name="Greer C."/>
            <person name="Whyte L.G."/>
        </authorList>
    </citation>
    <scope>NUCLEOTIDE SEQUENCE [LARGE SCALE GENOMIC DNA]</scope>
    <source>
        <strain evidence="4 5">S9.2P</strain>
    </source>
</reference>
<evidence type="ECO:0000313" key="5">
    <source>
        <dbReference type="Proteomes" id="UP000317646"/>
    </source>
</evidence>
<keyword evidence="4" id="KW-0560">Oxidoreductase</keyword>
<sequence>MKTTPAHSQRCPQTEQLGSVASGKKGSERRLRGLAVLLAAGLLVLVAGSSAVAQAGPQVVHLAKLEIYPAQLTSYLAALKEHAETALRVEPGVLTLYPMADAAHPERITVLEIYASQAAYQAHLKSPHFLKYKAGTKEMVKSLELIDEVPLLPTGKVKN</sequence>
<evidence type="ECO:0000256" key="2">
    <source>
        <dbReference type="SAM" id="Phobius"/>
    </source>
</evidence>
<dbReference type="Gene3D" id="3.30.70.100">
    <property type="match status" value="1"/>
</dbReference>
<comment type="caution">
    <text evidence="4">The sequence shown here is derived from an EMBL/GenBank/DDBJ whole genome shotgun (WGS) entry which is preliminary data.</text>
</comment>
<feature type="domain" description="ABM" evidence="3">
    <location>
        <begin position="59"/>
        <end position="149"/>
    </location>
</feature>
<evidence type="ECO:0000259" key="3">
    <source>
        <dbReference type="PROSITE" id="PS51725"/>
    </source>
</evidence>
<evidence type="ECO:0000256" key="1">
    <source>
        <dbReference type="SAM" id="MobiDB-lite"/>
    </source>
</evidence>
<keyword evidence="5" id="KW-1185">Reference proteome</keyword>
<dbReference type="Proteomes" id="UP000317646">
    <property type="component" value="Unassembled WGS sequence"/>
</dbReference>
<accession>A0A502GS62</accession>
<dbReference type="SUPFAM" id="SSF54909">
    <property type="entry name" value="Dimeric alpha+beta barrel"/>
    <property type="match status" value="1"/>
</dbReference>
<dbReference type="InterPro" id="IPR050744">
    <property type="entry name" value="AI-2_Isomerase_LsrG"/>
</dbReference>
<organism evidence="4 5">
    <name type="scientific">Hymenobacter nivis</name>
    <dbReference type="NCBI Taxonomy" id="1850093"/>
    <lineage>
        <taxon>Bacteria</taxon>
        <taxon>Pseudomonadati</taxon>
        <taxon>Bacteroidota</taxon>
        <taxon>Cytophagia</taxon>
        <taxon>Cytophagales</taxon>
        <taxon>Hymenobacteraceae</taxon>
        <taxon>Hymenobacter</taxon>
    </lineage>
</organism>
<protein>
    <submittedName>
        <fullName evidence="4">Antibiotic biosynthesis monooxygenase</fullName>
    </submittedName>
</protein>
<gene>
    <name evidence="4" type="ORF">EAH73_17165</name>
</gene>
<dbReference type="EMBL" id="RCYZ01000007">
    <property type="protein sequence ID" value="TPG63773.1"/>
    <property type="molecule type" value="Genomic_DNA"/>
</dbReference>
<dbReference type="RefSeq" id="WP_140468667.1">
    <property type="nucleotide sequence ID" value="NZ_RCYZ01000007.1"/>
</dbReference>
<feature type="transmembrane region" description="Helical" evidence="2">
    <location>
        <begin position="34"/>
        <end position="53"/>
    </location>
</feature>
<evidence type="ECO:0000313" key="4">
    <source>
        <dbReference type="EMBL" id="TPG63773.1"/>
    </source>
</evidence>
<keyword evidence="2" id="KW-0812">Transmembrane</keyword>
<feature type="region of interest" description="Disordered" evidence="1">
    <location>
        <begin position="1"/>
        <end position="24"/>
    </location>
</feature>